<keyword evidence="7" id="KW-0413">Isomerase</keyword>
<evidence type="ECO:0000313" key="8">
    <source>
        <dbReference type="Proteomes" id="UP000053477"/>
    </source>
</evidence>
<dbReference type="EMBL" id="KQ085995">
    <property type="protein sequence ID" value="KLO11665.1"/>
    <property type="molecule type" value="Genomic_DNA"/>
</dbReference>
<dbReference type="InParanoid" id="A0A0H2RI75"/>
<dbReference type="GO" id="GO:0005739">
    <property type="term" value="C:mitochondrion"/>
    <property type="evidence" value="ECO:0007669"/>
    <property type="project" value="TreeGrafter"/>
</dbReference>
<evidence type="ECO:0000256" key="3">
    <source>
        <dbReference type="ARBA" id="ARBA00022801"/>
    </source>
</evidence>
<evidence type="ECO:0000256" key="1">
    <source>
        <dbReference type="ARBA" id="ARBA00010458"/>
    </source>
</evidence>
<keyword evidence="2" id="KW-0677">Repeat</keyword>
<proteinExistence type="inferred from homology"/>
<dbReference type="Proteomes" id="UP000053477">
    <property type="component" value="Unassembled WGS sequence"/>
</dbReference>
<dbReference type="PANTHER" id="PTHR12655">
    <property type="entry name" value="ACYL-COA THIOESTERASE"/>
    <property type="match status" value="1"/>
</dbReference>
<dbReference type="PROSITE" id="PS51770">
    <property type="entry name" value="HOTDOG_ACOT"/>
    <property type="match status" value="2"/>
</dbReference>
<feature type="domain" description="HotDog ACOT-type" evidence="6">
    <location>
        <begin position="39"/>
        <end position="168"/>
    </location>
</feature>
<comment type="similarity">
    <text evidence="1">Belongs to the acyl coenzyme A hydrolase family.</text>
</comment>
<evidence type="ECO:0000259" key="6">
    <source>
        <dbReference type="PROSITE" id="PS51770"/>
    </source>
</evidence>
<name>A0A0H2RI75_9AGAM</name>
<accession>A0A0H2RI75</accession>
<organism evidence="7 8">
    <name type="scientific">Schizopora paradoxa</name>
    <dbReference type="NCBI Taxonomy" id="27342"/>
    <lineage>
        <taxon>Eukaryota</taxon>
        <taxon>Fungi</taxon>
        <taxon>Dikarya</taxon>
        <taxon>Basidiomycota</taxon>
        <taxon>Agaricomycotina</taxon>
        <taxon>Agaricomycetes</taxon>
        <taxon>Hymenochaetales</taxon>
        <taxon>Schizoporaceae</taxon>
        <taxon>Schizopora</taxon>
    </lineage>
</organism>
<keyword evidence="3" id="KW-0378">Hydrolase</keyword>
<dbReference type="OrthoDB" id="331699at2759"/>
<gene>
    <name evidence="7" type="ORF">SCHPADRAFT_830715</name>
</gene>
<feature type="domain" description="HotDog ACOT-type" evidence="6">
    <location>
        <begin position="243"/>
        <end position="360"/>
    </location>
</feature>
<feature type="compositionally biased region" description="Basic and acidic residues" evidence="5">
    <location>
        <begin position="22"/>
        <end position="33"/>
    </location>
</feature>
<dbReference type="GO" id="GO:0006637">
    <property type="term" value="P:acyl-CoA metabolic process"/>
    <property type="evidence" value="ECO:0007669"/>
    <property type="project" value="TreeGrafter"/>
</dbReference>
<reference evidence="7 8" key="1">
    <citation type="submission" date="2015-04" db="EMBL/GenBank/DDBJ databases">
        <title>Complete genome sequence of Schizopora paradoxa KUC8140, a cosmopolitan wood degrader in East Asia.</title>
        <authorList>
            <consortium name="DOE Joint Genome Institute"/>
            <person name="Min B."/>
            <person name="Park H."/>
            <person name="Jang Y."/>
            <person name="Kim J.-J."/>
            <person name="Kim K.H."/>
            <person name="Pangilinan J."/>
            <person name="Lipzen A."/>
            <person name="Riley R."/>
            <person name="Grigoriev I.V."/>
            <person name="Spatafora J.W."/>
            <person name="Choi I.-G."/>
        </authorList>
    </citation>
    <scope>NUCLEOTIDE SEQUENCE [LARGE SCALE GENOMIC DNA]</scope>
    <source>
        <strain evidence="7 8">KUC8140</strain>
    </source>
</reference>
<keyword evidence="8" id="KW-1185">Reference proteome</keyword>
<dbReference type="InterPro" id="IPR029069">
    <property type="entry name" value="HotDog_dom_sf"/>
</dbReference>
<dbReference type="InterPro" id="IPR033120">
    <property type="entry name" value="HOTDOG_ACOT"/>
</dbReference>
<dbReference type="CDD" id="cd03442">
    <property type="entry name" value="BFIT_BACH"/>
    <property type="match status" value="2"/>
</dbReference>
<sequence>MPVRTPRLWSESLLTSGTESKPTTEAKPQDPVPRHMYDSYSQVVFPFSSSPELLEQYVNAWGGIRTGKLMEHLDSLAGSIAYKHMLGPTVETLGKINERGYYIVTASVDRLDMLSSLHPVRDIRLGGHVIYTGRSSMEVAVTMEALEGPGKERTVMLGRFSMVCRDAQTHKAHPVNPLIADTPEEKRLLAIGESLKARKQLEAQHSLSRVPPSIEEAQELHGVYLSGLNRTEDHSQYEQVYMHTTKLEKTMLMFPQERNVHQKVFGGYLMRLAYELGFANATLFSRRKHLRFLSLDGIAFERPVSIGSILKLKSIVTHSSSKEYPAVVHVFVQANVVDPLTGAEQKTNDFRFTWCDDGGEPLQRVVVPQTYAESMRWIEGRRALEMGERIRGLRKLELS</sequence>
<keyword evidence="4" id="KW-0809">Transit peptide</keyword>
<dbReference type="SUPFAM" id="SSF54637">
    <property type="entry name" value="Thioesterase/thiol ester dehydrase-isomerase"/>
    <property type="match status" value="2"/>
</dbReference>
<evidence type="ECO:0000256" key="2">
    <source>
        <dbReference type="ARBA" id="ARBA00022737"/>
    </source>
</evidence>
<dbReference type="GO" id="GO:0047617">
    <property type="term" value="F:fatty acyl-CoA hydrolase activity"/>
    <property type="evidence" value="ECO:0007669"/>
    <property type="project" value="TreeGrafter"/>
</dbReference>
<protein>
    <submittedName>
        <fullName evidence="7">Thioesterase/thiol ester dehydrase-isomerase</fullName>
    </submittedName>
</protein>
<evidence type="ECO:0000313" key="7">
    <source>
        <dbReference type="EMBL" id="KLO11665.1"/>
    </source>
</evidence>
<dbReference type="Gene3D" id="3.10.129.10">
    <property type="entry name" value="Hotdog Thioesterase"/>
    <property type="match status" value="2"/>
</dbReference>
<dbReference type="AlphaFoldDB" id="A0A0H2RI75"/>
<dbReference type="STRING" id="27342.A0A0H2RI75"/>
<dbReference type="GO" id="GO:0016853">
    <property type="term" value="F:isomerase activity"/>
    <property type="evidence" value="ECO:0007669"/>
    <property type="project" value="UniProtKB-KW"/>
</dbReference>
<evidence type="ECO:0000256" key="5">
    <source>
        <dbReference type="SAM" id="MobiDB-lite"/>
    </source>
</evidence>
<feature type="region of interest" description="Disordered" evidence="5">
    <location>
        <begin position="14"/>
        <end position="33"/>
    </location>
</feature>
<evidence type="ECO:0000256" key="4">
    <source>
        <dbReference type="ARBA" id="ARBA00022946"/>
    </source>
</evidence>
<dbReference type="PANTHER" id="PTHR12655:SF0">
    <property type="entry name" value="ACYL-COENZYME A THIOESTERASE 9, MITOCHONDRIAL"/>
    <property type="match status" value="1"/>
</dbReference>